<proteinExistence type="predicted"/>
<dbReference type="Proteomes" id="UP000325565">
    <property type="component" value="Unassembled WGS sequence"/>
</dbReference>
<organism evidence="1 2">
    <name type="scientific">Pseudomonas fluorescens</name>
    <dbReference type="NCBI Taxonomy" id="294"/>
    <lineage>
        <taxon>Bacteria</taxon>
        <taxon>Pseudomonadati</taxon>
        <taxon>Pseudomonadota</taxon>
        <taxon>Gammaproteobacteria</taxon>
        <taxon>Pseudomonadales</taxon>
        <taxon>Pseudomonadaceae</taxon>
        <taxon>Pseudomonas</taxon>
    </lineage>
</organism>
<evidence type="ECO:0000313" key="2">
    <source>
        <dbReference type="Proteomes" id="UP000325565"/>
    </source>
</evidence>
<evidence type="ECO:0000313" key="1">
    <source>
        <dbReference type="EMBL" id="VVP73507.1"/>
    </source>
</evidence>
<evidence type="ECO:0008006" key="3">
    <source>
        <dbReference type="Google" id="ProtNLM"/>
    </source>
</evidence>
<protein>
    <recommendedName>
        <fullName evidence="3">DUF4145 domain-containing protein</fullName>
    </recommendedName>
</protein>
<dbReference type="RefSeq" id="WP_154863072.1">
    <property type="nucleotide sequence ID" value="NZ_CABVJB010000002.1"/>
</dbReference>
<reference evidence="1 2" key="1">
    <citation type="submission" date="2019-09" db="EMBL/GenBank/DDBJ databases">
        <authorList>
            <person name="Chandra G."/>
            <person name="Truman W A."/>
        </authorList>
    </citation>
    <scope>NUCLEOTIDE SEQUENCE [LARGE SCALE GENOMIC DNA]</scope>
    <source>
        <strain evidence="1">PS922</strain>
    </source>
</reference>
<dbReference type="EMBL" id="CABVJB010000002">
    <property type="protein sequence ID" value="VVP73507.1"/>
    <property type="molecule type" value="Genomic_DNA"/>
</dbReference>
<gene>
    <name evidence="1" type="ORF">PS922_01081</name>
</gene>
<accession>A0A5E7RJM6</accession>
<dbReference type="AlphaFoldDB" id="A0A5E7RJM6"/>
<sequence>MSKLQLDNGRAVEISVYPDHCPICNVGVNPNFITAMVCSREEDIDALFVCPKNNCRRMFIASYKHSFQTSTYYLRSVLPCSPKAVSVVQEVADISPQYAEIFSQAIQAEAYGLGEVAGVGLRKSLEYLIKDYCTLQHPDKEDDIKKRPITQVIESFVTNENIKQCAKRAIWLGNDETHYVRKWVEKDINDLKLLLQITVNWIQQEVITKKLLEEMQ</sequence>
<name>A0A5E7RJM6_PSEFL</name>